<comment type="catalytic activity">
    <reaction evidence="5">
        <text>octanoyl-[ACP] + L-lysyl-[protein] = N(6)-octanoyl-L-lysyl-[protein] + holo-[ACP] + H(+)</text>
        <dbReference type="Rhea" id="RHEA:17665"/>
        <dbReference type="Rhea" id="RHEA-COMP:9636"/>
        <dbReference type="Rhea" id="RHEA-COMP:9685"/>
        <dbReference type="Rhea" id="RHEA-COMP:9752"/>
        <dbReference type="Rhea" id="RHEA-COMP:9928"/>
        <dbReference type="ChEBI" id="CHEBI:15378"/>
        <dbReference type="ChEBI" id="CHEBI:29969"/>
        <dbReference type="ChEBI" id="CHEBI:64479"/>
        <dbReference type="ChEBI" id="CHEBI:78463"/>
        <dbReference type="ChEBI" id="CHEBI:78809"/>
        <dbReference type="EC" id="2.3.1.181"/>
    </reaction>
</comment>
<dbReference type="SUPFAM" id="SSF55681">
    <property type="entry name" value="Class II aaRS and biotin synthetases"/>
    <property type="match status" value="1"/>
</dbReference>
<evidence type="ECO:0000313" key="11">
    <source>
        <dbReference type="Proteomes" id="UP000009131"/>
    </source>
</evidence>
<dbReference type="InterPro" id="IPR045864">
    <property type="entry name" value="aa-tRNA-synth_II/BPL/LPL"/>
</dbReference>
<name>G7DZ71_MIXOS</name>
<dbReference type="InParanoid" id="G7DZ71"/>
<evidence type="ECO:0000256" key="4">
    <source>
        <dbReference type="ARBA" id="ARBA00023315"/>
    </source>
</evidence>
<gene>
    <name evidence="10" type="primary">Mo02538</name>
    <name evidence="10" type="ORF">E5Q_02538</name>
</gene>
<dbReference type="Pfam" id="PF21948">
    <property type="entry name" value="LplA-B_cat"/>
    <property type="match status" value="1"/>
</dbReference>
<dbReference type="EMBL" id="BABT02000067">
    <property type="protein sequence ID" value="GAA95881.1"/>
    <property type="molecule type" value="Genomic_DNA"/>
</dbReference>
<reference evidence="10 11" key="1">
    <citation type="journal article" date="2011" name="J. Gen. Appl. Microbiol.">
        <title>Draft genome sequencing of the enigmatic basidiomycete Mixia osmundae.</title>
        <authorList>
            <person name="Nishida H."/>
            <person name="Nagatsuka Y."/>
            <person name="Sugiyama J."/>
        </authorList>
    </citation>
    <scope>NUCLEOTIDE SEQUENCE [LARGE SCALE GENOMIC DNA]</scope>
    <source>
        <strain evidence="11">CBS 9802 / IAM 14324 / JCM 22182 / KY 12970</strain>
    </source>
</reference>
<dbReference type="InterPro" id="IPR020605">
    <property type="entry name" value="Octanoyltransferase_CS"/>
</dbReference>
<dbReference type="UniPathway" id="UPA00538">
    <property type="reaction ID" value="UER00592"/>
</dbReference>
<dbReference type="Gene3D" id="3.30.930.10">
    <property type="entry name" value="Bira Bifunctional Protein, Domain 2"/>
    <property type="match status" value="1"/>
</dbReference>
<protein>
    <recommendedName>
        <fullName evidence="5">Octanoyltransferase</fullName>
        <ecNumber evidence="5">2.3.1.181</ecNumber>
    </recommendedName>
</protein>
<feature type="binding site" evidence="7">
    <location>
        <begin position="184"/>
        <end position="186"/>
    </location>
    <ligand>
        <name>substrate</name>
    </ligand>
</feature>
<feature type="active site" description="Acyl-thioester intermediate" evidence="6">
    <location>
        <position position="216"/>
    </location>
</feature>
<feature type="domain" description="BPL/LPL catalytic" evidence="9">
    <location>
        <begin position="62"/>
        <end position="247"/>
    </location>
</feature>
<dbReference type="PANTHER" id="PTHR10993">
    <property type="entry name" value="OCTANOYLTRANSFERASE"/>
    <property type="match status" value="1"/>
</dbReference>
<dbReference type="STRING" id="764103.G7DZ71"/>
<dbReference type="InterPro" id="IPR000544">
    <property type="entry name" value="Octanoyltransferase"/>
</dbReference>
<dbReference type="PANTHER" id="PTHR10993:SF7">
    <property type="entry name" value="LIPOYLTRANSFERASE 2, MITOCHONDRIAL-RELATED"/>
    <property type="match status" value="1"/>
</dbReference>
<feature type="site" description="Lowers pKa of active site Cys" evidence="8">
    <location>
        <position position="181"/>
    </location>
</feature>
<dbReference type="PIRSF" id="PIRSF016262">
    <property type="entry name" value="LPLase"/>
    <property type="match status" value="1"/>
</dbReference>
<evidence type="ECO:0000256" key="1">
    <source>
        <dbReference type="ARBA" id="ARBA00004821"/>
    </source>
</evidence>
<evidence type="ECO:0000256" key="7">
    <source>
        <dbReference type="PIRSR" id="PIRSR016262-2"/>
    </source>
</evidence>
<dbReference type="GO" id="GO:0033819">
    <property type="term" value="F:lipoyl(octanoyl) transferase activity"/>
    <property type="evidence" value="ECO:0007669"/>
    <property type="project" value="UniProtKB-EC"/>
</dbReference>
<dbReference type="GO" id="GO:0009249">
    <property type="term" value="P:protein lipoylation"/>
    <property type="evidence" value="ECO:0007669"/>
    <property type="project" value="InterPro"/>
</dbReference>
<evidence type="ECO:0000256" key="3">
    <source>
        <dbReference type="ARBA" id="ARBA00022679"/>
    </source>
</evidence>
<comment type="similarity">
    <text evidence="2 5">Belongs to the LipB family.</text>
</comment>
<organism evidence="10 11">
    <name type="scientific">Mixia osmundae (strain CBS 9802 / IAM 14324 / JCM 22182 / KY 12970)</name>
    <dbReference type="NCBI Taxonomy" id="764103"/>
    <lineage>
        <taxon>Eukaryota</taxon>
        <taxon>Fungi</taxon>
        <taxon>Dikarya</taxon>
        <taxon>Basidiomycota</taxon>
        <taxon>Pucciniomycotina</taxon>
        <taxon>Mixiomycetes</taxon>
        <taxon>Mixiales</taxon>
        <taxon>Mixiaceae</taxon>
        <taxon>Mixia</taxon>
    </lineage>
</organism>
<dbReference type="InterPro" id="IPR004143">
    <property type="entry name" value="BPL_LPL_catalytic"/>
</dbReference>
<dbReference type="FunCoup" id="G7DZ71">
    <property type="interactions" value="479"/>
</dbReference>
<sequence>MQCASRPALIMSHARHLHSRPSLSRAVLWSYLPTPVRYTIGLALQEGLVEYYSSLRQRGHESRSDGLLLLLEHTPVYTTGRRDLARQDEASQAREREIQAEAERLRLTGADYVRTQRGGQTTYHGPGQLVGYPILDTSLLAMSTREYVDALQRFQVGLLRSRGVRTIDSPHTGVFTSESAKIASIGIQIRHRISSHGFSINIEDRVRSRFAEIVACGLADVRATSVESQTGTALSVRDIVPQAVRPS</sequence>
<dbReference type="PROSITE" id="PS01313">
    <property type="entry name" value="LIPB"/>
    <property type="match status" value="1"/>
</dbReference>
<dbReference type="PROSITE" id="PS51733">
    <property type="entry name" value="BPL_LPL_CATALYTIC"/>
    <property type="match status" value="1"/>
</dbReference>
<evidence type="ECO:0000256" key="8">
    <source>
        <dbReference type="PIRSR" id="PIRSR016262-3"/>
    </source>
</evidence>
<keyword evidence="4 5" id="KW-0012">Acyltransferase</keyword>
<evidence type="ECO:0000256" key="2">
    <source>
        <dbReference type="ARBA" id="ARBA00007907"/>
    </source>
</evidence>
<dbReference type="eggNOG" id="KOG0325">
    <property type="taxonomic scope" value="Eukaryota"/>
</dbReference>
<dbReference type="OrthoDB" id="19908at2759"/>
<dbReference type="NCBIfam" id="TIGR00214">
    <property type="entry name" value="lipB"/>
    <property type="match status" value="1"/>
</dbReference>
<evidence type="ECO:0000313" key="10">
    <source>
        <dbReference type="EMBL" id="GAA95881.1"/>
    </source>
</evidence>
<evidence type="ECO:0000256" key="5">
    <source>
        <dbReference type="PIRNR" id="PIRNR016262"/>
    </source>
</evidence>
<comment type="caution">
    <text evidence="10">The sequence shown here is derived from an EMBL/GenBank/DDBJ whole genome shotgun (WGS) entry which is preliminary data.</text>
</comment>
<accession>G7DZ71</accession>
<evidence type="ECO:0000259" key="9">
    <source>
        <dbReference type="PROSITE" id="PS51733"/>
    </source>
</evidence>
<feature type="binding site" evidence="7">
    <location>
        <begin position="197"/>
        <end position="199"/>
    </location>
    <ligand>
        <name>substrate</name>
    </ligand>
</feature>
<evidence type="ECO:0000256" key="6">
    <source>
        <dbReference type="PIRSR" id="PIRSR016262-1"/>
    </source>
</evidence>
<dbReference type="AlphaFoldDB" id="G7DZ71"/>
<keyword evidence="3 5" id="KW-0808">Transferase</keyword>
<comment type="function">
    <text evidence="5">Catalyzes the transfer of endogenously produced octanoic acid from octanoyl-acyl-carrier-protein onto the lipoyl domains of lipoate-dependent enzymes. Lipoyl-ACP can also act as a substrate although octanoyl-ACP is likely to be the physiological substrate.</text>
</comment>
<reference evidence="10 11" key="2">
    <citation type="journal article" date="2012" name="Open Biol.">
        <title>Characteristics of nucleosomes and linker DNA regions on the genome of the basidiomycete Mixia osmundae revealed by mono- and dinucleosome mapping.</title>
        <authorList>
            <person name="Nishida H."/>
            <person name="Kondo S."/>
            <person name="Matsumoto T."/>
            <person name="Suzuki Y."/>
            <person name="Yoshikawa H."/>
            <person name="Taylor T.D."/>
            <person name="Sugiyama J."/>
        </authorList>
    </citation>
    <scope>NUCLEOTIDE SEQUENCE [LARGE SCALE GENOMIC DNA]</scope>
    <source>
        <strain evidence="11">CBS 9802 / IAM 14324 / JCM 22182 / KY 12970</strain>
    </source>
</reference>
<dbReference type="EC" id="2.3.1.181" evidence="5"/>
<dbReference type="HOGENOM" id="CLU_035168_1_3_1"/>
<feature type="binding site" evidence="7">
    <location>
        <begin position="117"/>
        <end position="124"/>
    </location>
    <ligand>
        <name>substrate</name>
    </ligand>
</feature>
<proteinExistence type="inferred from homology"/>
<comment type="pathway">
    <text evidence="1 5">Protein modification; protein lipoylation via endogenous pathway; protein N(6)-(lipoyl)lysine from octanoyl-[acyl-carrier-protein]: step 1/2.</text>
</comment>
<dbReference type="Proteomes" id="UP000009131">
    <property type="component" value="Unassembled WGS sequence"/>
</dbReference>
<keyword evidence="11" id="KW-1185">Reference proteome</keyword>